<evidence type="ECO:0000256" key="1">
    <source>
        <dbReference type="SAM" id="Phobius"/>
    </source>
</evidence>
<name>A0A0G1K4W4_9BACT</name>
<dbReference type="EMBL" id="LCIH01000013">
    <property type="protein sequence ID" value="KKT51317.1"/>
    <property type="molecule type" value="Genomic_DNA"/>
</dbReference>
<sequence>MNTGLGLSFWRIVNEEGANGWAQIYARIPFDDSELNNKGALFGVVFGENKDNWAERDSELMAWVEAYFNRLDSVGKLSDFGENWRKNYSDLSGVWVWINSEGEKRLLKIVKWGVAEVVLTRSQKDFNLSANLLPGKVLKGNIEEGDKLVIFTGGLKKEISDEMSRATEDMISKWNKELREDDSAFAGMIFDFGKVAEKSSLDTVEAVEKSKIEERMPVVDSRQSSTPDLAEDRIVGPLGLKEKLINWWMKFYPIKQKMLEDRSVVSKRKKWSMWLGILFLLVLALSLITGSVKMKRAAELKEWKNFSEPIEKSLLEASSLVSINPTGAKKLIEDIRTSFDLKKSQFSDSRFKIELLDLDKKINDGWTVASGEKESLIEEILKIDLVRQGFKGNRLGFGNDNRLLVLDSSMGVIMTAEVKTKDIKVVAGKGEGLGWIGVVGVGSKIMVLNNGGVRNAMTGVDLIKFDSAVSKPVTMGDFGGNLYILDQGNKEIYKYSAVGEEFGDRTRWLKQDQLIGFEPVDMAMDSDIWVVSEKGQVERFRRGSREPFSLSGVPVDIKITRIAVEQEGSRLALLSSSNGVVILCSKDTGVCDQILKSSRLVEASDIEFDRQGALMVLIGGTVGVLK</sequence>
<comment type="caution">
    <text evidence="2">The sequence shown here is derived from an EMBL/GenBank/DDBJ whole genome shotgun (WGS) entry which is preliminary data.</text>
</comment>
<evidence type="ECO:0000313" key="3">
    <source>
        <dbReference type="Proteomes" id="UP000034006"/>
    </source>
</evidence>
<dbReference type="Proteomes" id="UP000034006">
    <property type="component" value="Unassembled WGS sequence"/>
</dbReference>
<dbReference type="InterPro" id="IPR011044">
    <property type="entry name" value="Quino_amine_DH_bsu"/>
</dbReference>
<dbReference type="STRING" id="1618387.UW44_C0013G0037"/>
<reference evidence="2 3" key="1">
    <citation type="journal article" date="2015" name="Nature">
        <title>rRNA introns, odd ribosomes, and small enigmatic genomes across a large radiation of phyla.</title>
        <authorList>
            <person name="Brown C.T."/>
            <person name="Hug L.A."/>
            <person name="Thomas B.C."/>
            <person name="Sharon I."/>
            <person name="Castelle C.J."/>
            <person name="Singh A."/>
            <person name="Wilkins M.J."/>
            <person name="Williams K.H."/>
            <person name="Banfield J.F."/>
        </authorList>
    </citation>
    <scope>NUCLEOTIDE SEQUENCE [LARGE SCALE GENOMIC DNA]</scope>
</reference>
<keyword evidence="1" id="KW-0812">Transmembrane</keyword>
<keyword evidence="1" id="KW-1133">Transmembrane helix</keyword>
<dbReference type="InterPro" id="IPR011042">
    <property type="entry name" value="6-blade_b-propeller_TolB-like"/>
</dbReference>
<dbReference type="SUPFAM" id="SSF50969">
    <property type="entry name" value="YVTN repeat-like/Quinoprotein amine dehydrogenase"/>
    <property type="match status" value="1"/>
</dbReference>
<evidence type="ECO:0000313" key="2">
    <source>
        <dbReference type="EMBL" id="KKT51317.1"/>
    </source>
</evidence>
<protein>
    <submittedName>
        <fullName evidence="2">Uncharacterized protein</fullName>
    </submittedName>
</protein>
<organism evidence="2 3">
    <name type="scientific">Candidatus Collierbacteria bacterium GW2011_GWB2_44_22</name>
    <dbReference type="NCBI Taxonomy" id="1618387"/>
    <lineage>
        <taxon>Bacteria</taxon>
        <taxon>Candidatus Collieribacteriota</taxon>
    </lineage>
</organism>
<proteinExistence type="predicted"/>
<accession>A0A0G1K4W4</accession>
<dbReference type="Gene3D" id="2.120.10.30">
    <property type="entry name" value="TolB, C-terminal domain"/>
    <property type="match status" value="1"/>
</dbReference>
<feature type="transmembrane region" description="Helical" evidence="1">
    <location>
        <begin position="271"/>
        <end position="292"/>
    </location>
</feature>
<keyword evidence="1" id="KW-0472">Membrane</keyword>
<dbReference type="AlphaFoldDB" id="A0A0G1K4W4"/>
<gene>
    <name evidence="2" type="ORF">UW44_C0013G0037</name>
</gene>